<comment type="caution">
    <text evidence="2">The sequence shown here is derived from an EMBL/GenBank/DDBJ whole genome shotgun (WGS) entry which is preliminary data.</text>
</comment>
<sequence length="170" mass="18780">MEYLRSEVPCLSSHENKNTDSEATEVNEEEPQAHVGATDVMETFKVCHTSCKKVMSDAATEAILSMENGQLPLPSDEVVSKVPSQNSSNNTFLKNVDISTPSSKSPSSASEKVLRRELDSGKQGSTILHDKLEELKKKNEATEEALERTSRQYDELKSTRKRAISSFGQS</sequence>
<feature type="region of interest" description="Disordered" evidence="1">
    <location>
        <begin position="1"/>
        <end position="37"/>
    </location>
</feature>
<dbReference type="OrthoDB" id="695057at2759"/>
<keyword evidence="3" id="KW-1185">Reference proteome</keyword>
<feature type="compositionally biased region" description="Basic and acidic residues" evidence="1">
    <location>
        <begin position="128"/>
        <end position="158"/>
    </location>
</feature>
<feature type="region of interest" description="Disordered" evidence="1">
    <location>
        <begin position="75"/>
        <end position="170"/>
    </location>
</feature>
<evidence type="ECO:0000313" key="2">
    <source>
        <dbReference type="EMBL" id="KAG2620445.1"/>
    </source>
</evidence>
<gene>
    <name evidence="2" type="ORF">PVAP13_3NG107400</name>
</gene>
<dbReference type="AlphaFoldDB" id="A0A8T0UEQ9"/>
<reference evidence="2" key="1">
    <citation type="submission" date="2020-05" db="EMBL/GenBank/DDBJ databases">
        <title>WGS assembly of Panicum virgatum.</title>
        <authorList>
            <person name="Lovell J.T."/>
            <person name="Jenkins J."/>
            <person name="Shu S."/>
            <person name="Juenger T.E."/>
            <person name="Schmutz J."/>
        </authorList>
    </citation>
    <scope>NUCLEOTIDE SEQUENCE</scope>
    <source>
        <strain evidence="2">AP13</strain>
    </source>
</reference>
<name>A0A8T0UEQ9_PANVG</name>
<accession>A0A8T0UEQ9</accession>
<organism evidence="2 3">
    <name type="scientific">Panicum virgatum</name>
    <name type="common">Blackwell switchgrass</name>
    <dbReference type="NCBI Taxonomy" id="38727"/>
    <lineage>
        <taxon>Eukaryota</taxon>
        <taxon>Viridiplantae</taxon>
        <taxon>Streptophyta</taxon>
        <taxon>Embryophyta</taxon>
        <taxon>Tracheophyta</taxon>
        <taxon>Spermatophyta</taxon>
        <taxon>Magnoliopsida</taxon>
        <taxon>Liliopsida</taxon>
        <taxon>Poales</taxon>
        <taxon>Poaceae</taxon>
        <taxon>PACMAD clade</taxon>
        <taxon>Panicoideae</taxon>
        <taxon>Panicodae</taxon>
        <taxon>Paniceae</taxon>
        <taxon>Panicinae</taxon>
        <taxon>Panicum</taxon>
        <taxon>Panicum sect. Hiantes</taxon>
    </lineage>
</organism>
<dbReference type="EMBL" id="CM029042">
    <property type="protein sequence ID" value="KAG2620445.1"/>
    <property type="molecule type" value="Genomic_DNA"/>
</dbReference>
<evidence type="ECO:0000313" key="3">
    <source>
        <dbReference type="Proteomes" id="UP000823388"/>
    </source>
</evidence>
<evidence type="ECO:0000256" key="1">
    <source>
        <dbReference type="SAM" id="MobiDB-lite"/>
    </source>
</evidence>
<feature type="compositionally biased region" description="Low complexity" evidence="1">
    <location>
        <begin position="99"/>
        <end position="110"/>
    </location>
</feature>
<dbReference type="Proteomes" id="UP000823388">
    <property type="component" value="Chromosome 3N"/>
</dbReference>
<feature type="compositionally biased region" description="Polar residues" evidence="1">
    <location>
        <begin position="82"/>
        <end position="93"/>
    </location>
</feature>
<proteinExistence type="predicted"/>
<protein>
    <submittedName>
        <fullName evidence="2">Uncharacterized protein</fullName>
    </submittedName>
</protein>